<feature type="transmembrane region" description="Helical" evidence="7">
    <location>
        <begin position="36"/>
        <end position="60"/>
    </location>
</feature>
<comment type="similarity">
    <text evidence="2">Belongs to the major facilitator superfamily. Nitrate/nitrite porter (TC 2.A.1.8) family.</text>
</comment>
<dbReference type="Pfam" id="PF07690">
    <property type="entry name" value="MFS_1"/>
    <property type="match status" value="1"/>
</dbReference>
<evidence type="ECO:0000256" key="6">
    <source>
        <dbReference type="ARBA" id="ARBA00023136"/>
    </source>
</evidence>
<keyword evidence="3" id="KW-1003">Cell membrane</keyword>
<protein>
    <submittedName>
        <fullName evidence="8">Nitrite extrusion protein 2</fullName>
    </submittedName>
</protein>
<dbReference type="SUPFAM" id="SSF103473">
    <property type="entry name" value="MFS general substrate transporter"/>
    <property type="match status" value="1"/>
</dbReference>
<evidence type="ECO:0000256" key="4">
    <source>
        <dbReference type="ARBA" id="ARBA00022692"/>
    </source>
</evidence>
<comment type="subcellular location">
    <subcellularLocation>
        <location evidence="1">Membrane</location>
        <topology evidence="1">Multi-pass membrane protein</topology>
    </subcellularLocation>
</comment>
<dbReference type="GO" id="GO:0016020">
    <property type="term" value="C:membrane"/>
    <property type="evidence" value="ECO:0007669"/>
    <property type="project" value="UniProtKB-SubCell"/>
</dbReference>
<sequence length="233" mass="25652">MALQNEKNSRYLLRDWKPENPAFWENKGKHIARRNLWISVSCLLLAFCVWMLFSAVTVNLNKIGFNFTTDQLFLLTALPSVSGALLRVPYSFMVPIFGGRRWTVFSTAILIIPCVWLGIAVQNPNTPFGIFIVIALLCGFAGANFASSMGNISFFFPKAKQGSALGINGGLGNLGVKCNAAGCTAGHFCTCICLSRRQWRTAGRRFGDVAGECRMDLGTATGDCHDRRLVRDE</sequence>
<evidence type="ECO:0000256" key="3">
    <source>
        <dbReference type="ARBA" id="ARBA00022475"/>
    </source>
</evidence>
<keyword evidence="6 7" id="KW-0472">Membrane</keyword>
<feature type="transmembrane region" description="Helical" evidence="7">
    <location>
        <begin position="102"/>
        <end position="121"/>
    </location>
</feature>
<dbReference type="InterPro" id="IPR011701">
    <property type="entry name" value="MFS"/>
</dbReference>
<evidence type="ECO:0000256" key="7">
    <source>
        <dbReference type="SAM" id="Phobius"/>
    </source>
</evidence>
<dbReference type="PANTHER" id="PTHR23515">
    <property type="entry name" value="HIGH-AFFINITY NITRATE TRANSPORTER 2.3"/>
    <property type="match status" value="1"/>
</dbReference>
<evidence type="ECO:0000256" key="1">
    <source>
        <dbReference type="ARBA" id="ARBA00004141"/>
    </source>
</evidence>
<dbReference type="EMBL" id="UFZQ01000001">
    <property type="protein sequence ID" value="STE86288.1"/>
    <property type="molecule type" value="Genomic_DNA"/>
</dbReference>
<gene>
    <name evidence="8" type="primary">narU_1</name>
    <name evidence="8" type="ORF">NCTC10418_03926</name>
</gene>
<dbReference type="InterPro" id="IPR036259">
    <property type="entry name" value="MFS_trans_sf"/>
</dbReference>
<proteinExistence type="inferred from homology"/>
<keyword evidence="4 7" id="KW-0812">Transmembrane</keyword>
<dbReference type="InterPro" id="IPR044772">
    <property type="entry name" value="NO3_transporter"/>
</dbReference>
<name>A0A376KUF9_ECOLX</name>
<evidence type="ECO:0000256" key="5">
    <source>
        <dbReference type="ARBA" id="ARBA00022989"/>
    </source>
</evidence>
<reference evidence="8 9" key="1">
    <citation type="submission" date="2018-06" db="EMBL/GenBank/DDBJ databases">
        <authorList>
            <consortium name="Pathogen Informatics"/>
            <person name="Doyle S."/>
        </authorList>
    </citation>
    <scope>NUCLEOTIDE SEQUENCE [LARGE SCALE GENOMIC DNA]</scope>
    <source>
        <strain evidence="8 9">NCTC10418</strain>
    </source>
</reference>
<feature type="transmembrane region" description="Helical" evidence="7">
    <location>
        <begin position="72"/>
        <end position="90"/>
    </location>
</feature>
<evidence type="ECO:0000256" key="2">
    <source>
        <dbReference type="ARBA" id="ARBA00008432"/>
    </source>
</evidence>
<feature type="transmembrane region" description="Helical" evidence="7">
    <location>
        <begin position="127"/>
        <end position="146"/>
    </location>
</feature>
<accession>A0A376KUF9</accession>
<dbReference type="Proteomes" id="UP000255460">
    <property type="component" value="Unassembled WGS sequence"/>
</dbReference>
<dbReference type="Gene3D" id="1.20.1250.20">
    <property type="entry name" value="MFS general substrate transporter like domains"/>
    <property type="match status" value="1"/>
</dbReference>
<keyword evidence="5 7" id="KW-1133">Transmembrane helix</keyword>
<dbReference type="GO" id="GO:0015112">
    <property type="term" value="F:nitrate transmembrane transporter activity"/>
    <property type="evidence" value="ECO:0007669"/>
    <property type="project" value="InterPro"/>
</dbReference>
<evidence type="ECO:0000313" key="8">
    <source>
        <dbReference type="EMBL" id="STE86288.1"/>
    </source>
</evidence>
<dbReference type="AlphaFoldDB" id="A0A376KUF9"/>
<organism evidence="8 9">
    <name type="scientific">Escherichia coli</name>
    <dbReference type="NCBI Taxonomy" id="562"/>
    <lineage>
        <taxon>Bacteria</taxon>
        <taxon>Pseudomonadati</taxon>
        <taxon>Pseudomonadota</taxon>
        <taxon>Gammaproteobacteria</taxon>
        <taxon>Enterobacterales</taxon>
        <taxon>Enterobacteriaceae</taxon>
        <taxon>Escherichia</taxon>
    </lineage>
</organism>
<evidence type="ECO:0000313" key="9">
    <source>
        <dbReference type="Proteomes" id="UP000255460"/>
    </source>
</evidence>